<evidence type="ECO:0000313" key="5">
    <source>
        <dbReference type="Proteomes" id="UP000069654"/>
    </source>
</evidence>
<keyword evidence="2" id="KW-1133">Transmembrane helix</keyword>
<dbReference type="EMBL" id="BCTB01000048">
    <property type="protein sequence ID" value="GAT16713.1"/>
    <property type="molecule type" value="Genomic_DNA"/>
</dbReference>
<evidence type="ECO:0000256" key="1">
    <source>
        <dbReference type="ARBA" id="ARBA00005801"/>
    </source>
</evidence>
<keyword evidence="2" id="KW-0472">Membrane</keyword>
<evidence type="ECO:0000259" key="3">
    <source>
        <dbReference type="Pfam" id="PF01478"/>
    </source>
</evidence>
<evidence type="ECO:0000256" key="2">
    <source>
        <dbReference type="SAM" id="Phobius"/>
    </source>
</evidence>
<dbReference type="GO" id="GO:0004190">
    <property type="term" value="F:aspartic-type endopeptidase activity"/>
    <property type="evidence" value="ECO:0007669"/>
    <property type="project" value="InterPro"/>
</dbReference>
<dbReference type="RefSeq" id="WP_003925464.1">
    <property type="nucleotide sequence ID" value="NZ_BCTB01000048.1"/>
</dbReference>
<dbReference type="GO" id="GO:0006465">
    <property type="term" value="P:signal peptide processing"/>
    <property type="evidence" value="ECO:0007669"/>
    <property type="project" value="TreeGrafter"/>
</dbReference>
<evidence type="ECO:0000313" key="4">
    <source>
        <dbReference type="EMBL" id="GAT16713.1"/>
    </source>
</evidence>
<dbReference type="Pfam" id="PF01478">
    <property type="entry name" value="Peptidase_A24"/>
    <property type="match status" value="1"/>
</dbReference>
<feature type="transmembrane region" description="Helical" evidence="2">
    <location>
        <begin position="99"/>
        <end position="120"/>
    </location>
</feature>
<dbReference type="PANTHER" id="PTHR30487">
    <property type="entry name" value="TYPE 4 PREPILIN-LIKE PROTEINS LEADER PEPTIDE-PROCESSING ENZYME"/>
    <property type="match status" value="1"/>
</dbReference>
<proteinExistence type="inferred from homology"/>
<keyword evidence="2" id="KW-0812">Transmembrane</keyword>
<reference evidence="5" key="2">
    <citation type="submission" date="2016-02" db="EMBL/GenBank/DDBJ databases">
        <title>Draft genome sequence of five rapidly growing Mycobacterium species.</title>
        <authorList>
            <person name="Katahira K."/>
            <person name="Gotou Y."/>
            <person name="Iida K."/>
            <person name="Ogura Y."/>
            <person name="Hayashi T."/>
        </authorList>
    </citation>
    <scope>NUCLEOTIDE SEQUENCE [LARGE SCALE GENOMIC DNA]</scope>
    <source>
        <strain evidence="5">JCM6362</strain>
    </source>
</reference>
<protein>
    <recommendedName>
        <fullName evidence="3">Prepilin type IV endopeptidase peptidase domain-containing protein</fullName>
    </recommendedName>
</protein>
<dbReference type="InterPro" id="IPR050882">
    <property type="entry name" value="Prepilin_peptidase/N-MTase"/>
</dbReference>
<dbReference type="InterPro" id="IPR000045">
    <property type="entry name" value="Prepilin_IV_endopep_pep"/>
</dbReference>
<dbReference type="STRING" id="1797.RMCT_3682"/>
<accession>A0A100XHT1</accession>
<dbReference type="Gene3D" id="1.20.120.1220">
    <property type="match status" value="1"/>
</dbReference>
<dbReference type="PANTHER" id="PTHR30487:SF0">
    <property type="entry name" value="PREPILIN LEADER PEPTIDASE_N-METHYLTRANSFERASE-RELATED"/>
    <property type="match status" value="1"/>
</dbReference>
<sequence length="146" mass="14466">MGWAMGWAGAVVALGWLATLSVCDIRWRRLPNRLTLPGAVVVLMAAAAAGHGVPALLGSMALTGVYLIVHLLAPAAMGAGDVKLALGLGGMTGAFGPEVWTLAALAAPLLTGVLGVIALIRSAARTVPHGPSMCVASAGAVALAIL</sequence>
<feature type="transmembrane region" description="Helical" evidence="2">
    <location>
        <begin position="33"/>
        <end position="53"/>
    </location>
</feature>
<organism evidence="4 5">
    <name type="scientific">Mycolicibacterium thermoresistibile</name>
    <name type="common">Mycobacterium thermoresistibile</name>
    <dbReference type="NCBI Taxonomy" id="1797"/>
    <lineage>
        <taxon>Bacteria</taxon>
        <taxon>Bacillati</taxon>
        <taxon>Actinomycetota</taxon>
        <taxon>Actinomycetes</taxon>
        <taxon>Mycobacteriales</taxon>
        <taxon>Mycobacteriaceae</taxon>
        <taxon>Mycolicibacterium</taxon>
    </lineage>
</organism>
<comment type="caution">
    <text evidence="4">The sequence shown here is derived from an EMBL/GenBank/DDBJ whole genome shotgun (WGS) entry which is preliminary data.</text>
</comment>
<feature type="domain" description="Prepilin type IV endopeptidase peptidase" evidence="3">
    <location>
        <begin position="12"/>
        <end position="115"/>
    </location>
</feature>
<dbReference type="OMA" id="VLSCYDI"/>
<dbReference type="GO" id="GO:0005886">
    <property type="term" value="C:plasma membrane"/>
    <property type="evidence" value="ECO:0007669"/>
    <property type="project" value="TreeGrafter"/>
</dbReference>
<gene>
    <name evidence="4" type="ORF">RMCT_3682</name>
</gene>
<dbReference type="AlphaFoldDB" id="A0A100XHT1"/>
<reference evidence="4 5" key="1">
    <citation type="journal article" date="2016" name="Genome Announc.">
        <title>Draft Genome Sequences of Five Rapidly Growing Mycobacterium Species, M. thermoresistibile, M. fortuitum subsp. acetamidolyticum, M. canariasense, M. brisbanense, and M. novocastrense.</title>
        <authorList>
            <person name="Katahira K."/>
            <person name="Ogura Y."/>
            <person name="Gotoh Y."/>
            <person name="Hayashi T."/>
        </authorList>
    </citation>
    <scope>NUCLEOTIDE SEQUENCE [LARGE SCALE GENOMIC DNA]</scope>
    <source>
        <strain evidence="4 5">JCM6362</strain>
    </source>
</reference>
<comment type="similarity">
    <text evidence="1">Belongs to the peptidase A24 family.</text>
</comment>
<name>A0A100XHT1_MYCTH</name>
<dbReference type="Proteomes" id="UP000069654">
    <property type="component" value="Unassembled WGS sequence"/>
</dbReference>